<name>A0A370HD17_9HYPH</name>
<reference evidence="2 3" key="1">
    <citation type="submission" date="2018-07" db="EMBL/GenBank/DDBJ databases">
        <title>Genomic Encyclopedia of Type Strains, Phase IV (KMG-IV): sequencing the most valuable type-strain genomes for metagenomic binning, comparative biology and taxonomic classification.</title>
        <authorList>
            <person name="Goeker M."/>
        </authorList>
    </citation>
    <scope>NUCLEOTIDE SEQUENCE [LARGE SCALE GENOMIC DNA]</scope>
    <source>
        <strain evidence="2 3">DSM 14364</strain>
    </source>
</reference>
<accession>A0A370HD17</accession>
<keyword evidence="1" id="KW-0732">Signal</keyword>
<evidence type="ECO:0000256" key="1">
    <source>
        <dbReference type="SAM" id="SignalP"/>
    </source>
</evidence>
<feature type="chain" id="PRO_5016843423" description="PXPV repeat-containing protein" evidence="1">
    <location>
        <begin position="27"/>
        <end position="103"/>
    </location>
</feature>
<evidence type="ECO:0000313" key="3">
    <source>
        <dbReference type="Proteomes" id="UP000254925"/>
    </source>
</evidence>
<dbReference type="RefSeq" id="WP_114772180.1">
    <property type="nucleotide sequence ID" value="NZ_QQBB01000010.1"/>
</dbReference>
<keyword evidence="3" id="KW-1185">Reference proteome</keyword>
<organism evidence="2 3">
    <name type="scientific">Microvirga subterranea</name>
    <dbReference type="NCBI Taxonomy" id="186651"/>
    <lineage>
        <taxon>Bacteria</taxon>
        <taxon>Pseudomonadati</taxon>
        <taxon>Pseudomonadota</taxon>
        <taxon>Alphaproteobacteria</taxon>
        <taxon>Hyphomicrobiales</taxon>
        <taxon>Methylobacteriaceae</taxon>
        <taxon>Microvirga</taxon>
    </lineage>
</organism>
<dbReference type="AlphaFoldDB" id="A0A370HD17"/>
<feature type="signal peptide" evidence="1">
    <location>
        <begin position="1"/>
        <end position="26"/>
    </location>
</feature>
<gene>
    <name evidence="2" type="ORF">DES45_11068</name>
</gene>
<sequence>MRKLLFGLVGFAALGLGAFTAAPAEAQPYYPGYRHGWGGPAVTVQYGPPRRYYGEYRRPYRGYYGPRPYYARPVAGPRCVVRPGRAIWNGYRWVRPPVRVCRW</sequence>
<dbReference type="EMBL" id="QQBB01000010">
    <property type="protein sequence ID" value="RDI55124.1"/>
    <property type="molecule type" value="Genomic_DNA"/>
</dbReference>
<proteinExistence type="predicted"/>
<comment type="caution">
    <text evidence="2">The sequence shown here is derived from an EMBL/GenBank/DDBJ whole genome shotgun (WGS) entry which is preliminary data.</text>
</comment>
<evidence type="ECO:0008006" key="4">
    <source>
        <dbReference type="Google" id="ProtNLM"/>
    </source>
</evidence>
<protein>
    <recommendedName>
        <fullName evidence="4">PXPV repeat-containing protein</fullName>
    </recommendedName>
</protein>
<evidence type="ECO:0000313" key="2">
    <source>
        <dbReference type="EMBL" id="RDI55124.1"/>
    </source>
</evidence>
<dbReference type="Proteomes" id="UP000254925">
    <property type="component" value="Unassembled WGS sequence"/>
</dbReference>